<reference evidence="1 2" key="1">
    <citation type="journal article" date="2016" name="Sci. Rep.">
        <title>Metabolic traits of an uncultured archaeal lineage -MSBL1- from brine pools of the Red Sea.</title>
        <authorList>
            <person name="Mwirichia R."/>
            <person name="Alam I."/>
            <person name="Rashid M."/>
            <person name="Vinu M."/>
            <person name="Ba-Alawi W."/>
            <person name="Anthony Kamau A."/>
            <person name="Kamanda Ngugi D."/>
            <person name="Goker M."/>
            <person name="Klenk H.P."/>
            <person name="Bajic V."/>
            <person name="Stingl U."/>
        </authorList>
    </citation>
    <scope>NUCLEOTIDE SEQUENCE [LARGE SCALE GENOMIC DNA]</scope>
    <source>
        <strain evidence="1">SCGC-AAA259M10</strain>
    </source>
</reference>
<evidence type="ECO:0000313" key="2">
    <source>
        <dbReference type="Proteomes" id="UP000070341"/>
    </source>
</evidence>
<name>A0A133UY90_9EURY</name>
<proteinExistence type="predicted"/>
<dbReference type="AlphaFoldDB" id="A0A133UY90"/>
<gene>
    <name evidence="1" type="ORF">AKJ40_03755</name>
</gene>
<evidence type="ECO:0000313" key="1">
    <source>
        <dbReference type="EMBL" id="KXA99172.1"/>
    </source>
</evidence>
<protein>
    <submittedName>
        <fullName evidence="1">Uncharacterized protein</fullName>
    </submittedName>
</protein>
<keyword evidence="2" id="KW-1185">Reference proteome</keyword>
<organism evidence="1 2">
    <name type="scientific">candidate division MSBL1 archaeon SCGC-AAA259M10</name>
    <dbReference type="NCBI Taxonomy" id="1698270"/>
    <lineage>
        <taxon>Archaea</taxon>
        <taxon>Methanobacteriati</taxon>
        <taxon>Methanobacteriota</taxon>
        <taxon>candidate division MSBL1</taxon>
    </lineage>
</organism>
<sequence length="99" mass="11784">MIATFVFSAFLVYFAYIQTKLIKREQKSPEWEIKNLKVVVQSEEYQDEYLVNFDIENVGEGRGESLIFITPPKIRNLLFKKKRFYVLISEMHSLPYRGL</sequence>
<comment type="caution">
    <text evidence="1">The sequence shown here is derived from an EMBL/GenBank/DDBJ whole genome shotgun (WGS) entry which is preliminary data.</text>
</comment>
<accession>A0A133UY90</accession>
<feature type="non-terminal residue" evidence="1">
    <location>
        <position position="99"/>
    </location>
</feature>
<dbReference type="EMBL" id="LHXU01000069">
    <property type="protein sequence ID" value="KXA99172.1"/>
    <property type="molecule type" value="Genomic_DNA"/>
</dbReference>
<dbReference type="Proteomes" id="UP000070341">
    <property type="component" value="Unassembled WGS sequence"/>
</dbReference>